<dbReference type="NCBIfam" id="TIGR00135">
    <property type="entry name" value="gatC"/>
    <property type="match status" value="1"/>
</dbReference>
<proteinExistence type="inferred from homology"/>
<dbReference type="EMBL" id="OY731407">
    <property type="protein sequence ID" value="CAJ1976805.1"/>
    <property type="molecule type" value="Genomic_DNA"/>
</dbReference>
<comment type="catalytic activity">
    <reaction evidence="1">
        <text>L-glutamyl-tRNA(Gln) + L-glutamine + ATP + H2O = L-glutaminyl-tRNA(Gln) + L-glutamate + ADP + phosphate + H(+)</text>
        <dbReference type="Rhea" id="RHEA:17521"/>
        <dbReference type="Rhea" id="RHEA-COMP:9681"/>
        <dbReference type="Rhea" id="RHEA-COMP:9684"/>
        <dbReference type="ChEBI" id="CHEBI:15377"/>
        <dbReference type="ChEBI" id="CHEBI:15378"/>
        <dbReference type="ChEBI" id="CHEBI:29985"/>
        <dbReference type="ChEBI" id="CHEBI:30616"/>
        <dbReference type="ChEBI" id="CHEBI:43474"/>
        <dbReference type="ChEBI" id="CHEBI:58359"/>
        <dbReference type="ChEBI" id="CHEBI:78520"/>
        <dbReference type="ChEBI" id="CHEBI:78521"/>
        <dbReference type="ChEBI" id="CHEBI:456216"/>
    </reaction>
</comment>
<dbReference type="GO" id="GO:0070681">
    <property type="term" value="P:glutaminyl-tRNAGln biosynthesis via transamidation"/>
    <property type="evidence" value="ECO:0007669"/>
    <property type="project" value="UniProtKB-UniRule"/>
</dbReference>
<dbReference type="Pfam" id="PF02686">
    <property type="entry name" value="GatC"/>
    <property type="match status" value="1"/>
</dbReference>
<dbReference type="GO" id="GO:0030956">
    <property type="term" value="C:glutamyl-tRNA(Gln) amidotransferase complex"/>
    <property type="evidence" value="ECO:0007669"/>
    <property type="project" value="UniProtKB-UniRule"/>
</dbReference>
<keyword evidence="1" id="KW-0496">Mitochondrion</keyword>
<evidence type="ECO:0000313" key="2">
    <source>
        <dbReference type="EMBL" id="CAJ1976805.1"/>
    </source>
</evidence>
<protein>
    <recommendedName>
        <fullName evidence="1">Glutamyl-tRNA(Gln) amidotransferase subunit C, chloroplastic/mitochondrial</fullName>
        <shortName evidence="1">Glu-AdT subunit C</shortName>
        <ecNumber evidence="1">6.3.5.-</ecNumber>
    </recommendedName>
</protein>
<keyword evidence="1" id="KW-0067">ATP-binding</keyword>
<keyword evidence="1" id="KW-0547">Nucleotide-binding</keyword>
<dbReference type="GO" id="GO:0005524">
    <property type="term" value="F:ATP binding"/>
    <property type="evidence" value="ECO:0007669"/>
    <property type="project" value="UniProtKB-KW"/>
</dbReference>
<dbReference type="InterPro" id="IPR003837">
    <property type="entry name" value="GatC"/>
</dbReference>
<dbReference type="GO" id="GO:0032543">
    <property type="term" value="P:mitochondrial translation"/>
    <property type="evidence" value="ECO:0007669"/>
    <property type="project" value="UniProtKB-UniRule"/>
</dbReference>
<dbReference type="Gene3D" id="1.10.20.60">
    <property type="entry name" value="Glu-tRNAGln amidotransferase C subunit, N-terminal domain"/>
    <property type="match status" value="1"/>
</dbReference>
<keyword evidence="1" id="KW-0648">Protein biosynthesis</keyword>
<dbReference type="EC" id="6.3.5.-" evidence="1"/>
<dbReference type="Gramene" id="rna-AYBTSS11_LOCUS28948">
    <property type="protein sequence ID" value="CAJ1976805.1"/>
    <property type="gene ID" value="gene-AYBTSS11_LOCUS28948"/>
</dbReference>
<name>A0AA87BBN3_9FABA</name>
<dbReference type="GO" id="GO:0009507">
    <property type="term" value="C:chloroplast"/>
    <property type="evidence" value="ECO:0007669"/>
    <property type="project" value="UniProtKB-SubCell"/>
</dbReference>
<accession>A0AA87BBN3</accession>
<dbReference type="GO" id="GO:0006450">
    <property type="term" value="P:regulation of translational fidelity"/>
    <property type="evidence" value="ECO:0007669"/>
    <property type="project" value="InterPro"/>
</dbReference>
<comment type="subunit">
    <text evidence="1">Subunit of the heterotrimeric GatCAB amidotransferase (AdT) complex, composed of A, B and C subunits.</text>
</comment>
<comment type="subcellular location">
    <subcellularLocation>
        <location evidence="1">Mitochondrion</location>
    </subcellularLocation>
    <subcellularLocation>
        <location evidence="1">Plastid</location>
        <location evidence="1">Chloroplast</location>
    </subcellularLocation>
</comment>
<dbReference type="HAMAP" id="MF_00122">
    <property type="entry name" value="GatC"/>
    <property type="match status" value="1"/>
</dbReference>
<dbReference type="SUPFAM" id="SSF141000">
    <property type="entry name" value="Glu-tRNAGln amidotransferase C subunit"/>
    <property type="match status" value="1"/>
</dbReference>
<comment type="function">
    <text evidence="1">Allows the formation of correctly charged Gln-tRNA(Gln) through the transamidation of misacylated Glu-tRNA(Gln) in chloroplasts and mitochondria. The reaction takes place in the presence of glutamine and ATP through an activated gamma-phospho-Glu-tRNA(Gln).</text>
</comment>
<gene>
    <name evidence="1" type="primary">GATC</name>
    <name evidence="2" type="ORF">AYBTSS11_LOCUS28948</name>
</gene>
<evidence type="ECO:0000256" key="1">
    <source>
        <dbReference type="HAMAP-Rule" id="MF_03149"/>
    </source>
</evidence>
<dbReference type="InterPro" id="IPR036113">
    <property type="entry name" value="Asp/Glu-ADT_sf_sub_c"/>
</dbReference>
<dbReference type="GO" id="GO:0005739">
    <property type="term" value="C:mitochondrion"/>
    <property type="evidence" value="ECO:0007669"/>
    <property type="project" value="UniProtKB-SubCell"/>
</dbReference>
<dbReference type="GO" id="GO:0050567">
    <property type="term" value="F:glutaminyl-tRNA synthase (glutamine-hydrolyzing) activity"/>
    <property type="evidence" value="ECO:0007669"/>
    <property type="project" value="UniProtKB-UniRule"/>
</dbReference>
<reference evidence="2" key="1">
    <citation type="submission" date="2023-10" db="EMBL/GenBank/DDBJ databases">
        <authorList>
            <person name="Domelevo Entfellner J.-B."/>
        </authorList>
    </citation>
    <scope>NUCLEOTIDE SEQUENCE</scope>
</reference>
<keyword evidence="3" id="KW-1185">Reference proteome</keyword>
<comment type="similarity">
    <text evidence="1">Belongs to the GatC family.</text>
</comment>
<keyword evidence="1" id="KW-0150">Chloroplast</keyword>
<dbReference type="AlphaFoldDB" id="A0AA87BBN3"/>
<keyword evidence="1" id="KW-0436">Ligase</keyword>
<dbReference type="Proteomes" id="UP001189624">
    <property type="component" value="Chromosome 10"/>
</dbReference>
<keyword evidence="1" id="KW-0934">Plastid</keyword>
<evidence type="ECO:0000313" key="3">
    <source>
        <dbReference type="Proteomes" id="UP001189624"/>
    </source>
</evidence>
<organism evidence="2 3">
    <name type="scientific">Sphenostylis stenocarpa</name>
    <dbReference type="NCBI Taxonomy" id="92480"/>
    <lineage>
        <taxon>Eukaryota</taxon>
        <taxon>Viridiplantae</taxon>
        <taxon>Streptophyta</taxon>
        <taxon>Embryophyta</taxon>
        <taxon>Tracheophyta</taxon>
        <taxon>Spermatophyta</taxon>
        <taxon>Magnoliopsida</taxon>
        <taxon>eudicotyledons</taxon>
        <taxon>Gunneridae</taxon>
        <taxon>Pentapetalae</taxon>
        <taxon>rosids</taxon>
        <taxon>fabids</taxon>
        <taxon>Fabales</taxon>
        <taxon>Fabaceae</taxon>
        <taxon>Papilionoideae</taxon>
        <taxon>50 kb inversion clade</taxon>
        <taxon>NPAAA clade</taxon>
        <taxon>indigoferoid/millettioid clade</taxon>
        <taxon>Phaseoleae</taxon>
        <taxon>Sphenostylis</taxon>
    </lineage>
</organism>
<dbReference type="PANTHER" id="PTHR15004">
    <property type="entry name" value="GLUTAMYL-TRNA(GLN) AMIDOTRANSFERASE SUBUNIT C, MITOCHONDRIAL"/>
    <property type="match status" value="1"/>
</dbReference>
<dbReference type="PANTHER" id="PTHR15004:SF0">
    <property type="entry name" value="GLUTAMYL-TRNA(GLN) AMIDOTRANSFERASE SUBUNIT C, MITOCHONDRIAL"/>
    <property type="match status" value="1"/>
</dbReference>
<sequence length="158" mass="17780">MSSRGLVRGASLTANAVWHRRSFFPTVTVSVHHRKLLKFRSFSSTTAFSSLPAPDLPRLAKTARISLTPNEIEEIAPKIQQLIDWFGQLQDVDLGSVEPSIRAVLRQKCGICFRNAKETENNLRDNAPETFDHRDAMIASVPSYEEPYIKVPKVLSMD</sequence>